<keyword evidence="2" id="KW-1003">Cell membrane</keyword>
<evidence type="ECO:0000256" key="1">
    <source>
        <dbReference type="ARBA" id="ARBA00004236"/>
    </source>
</evidence>
<evidence type="ECO:0000256" key="2">
    <source>
        <dbReference type="ARBA" id="ARBA00022475"/>
    </source>
</evidence>
<dbReference type="AlphaFoldDB" id="A0A5J6LA97"/>
<evidence type="ECO:0000256" key="5">
    <source>
        <dbReference type="ARBA" id="ARBA00023136"/>
    </source>
</evidence>
<keyword evidence="4 7" id="KW-0808">Transferase</keyword>
<dbReference type="Proteomes" id="UP000325606">
    <property type="component" value="Chromosome"/>
</dbReference>
<name>A0A5J6LA97_9GAMM</name>
<dbReference type="SUPFAM" id="SSF53448">
    <property type="entry name" value="Nucleotide-diphospho-sugar transferases"/>
    <property type="match status" value="1"/>
</dbReference>
<dbReference type="GO" id="GO:0016757">
    <property type="term" value="F:glycosyltransferase activity"/>
    <property type="evidence" value="ECO:0007669"/>
    <property type="project" value="UniProtKB-KW"/>
</dbReference>
<keyword evidence="3" id="KW-0328">Glycosyltransferase</keyword>
<proteinExistence type="predicted"/>
<comment type="subcellular location">
    <subcellularLocation>
        <location evidence="1">Cell membrane</location>
    </subcellularLocation>
</comment>
<dbReference type="PANTHER" id="PTHR43646">
    <property type="entry name" value="GLYCOSYLTRANSFERASE"/>
    <property type="match status" value="1"/>
</dbReference>
<dbReference type="KEGG" id="nik:F5I99_01640"/>
<protein>
    <submittedName>
        <fullName evidence="7">Glycosyltransferase</fullName>
    </submittedName>
</protein>
<gene>
    <name evidence="7" type="ORF">F5I99_01640</name>
</gene>
<dbReference type="InterPro" id="IPR001173">
    <property type="entry name" value="Glyco_trans_2-like"/>
</dbReference>
<dbReference type="PANTHER" id="PTHR43646:SF2">
    <property type="entry name" value="GLYCOSYLTRANSFERASE 2-LIKE DOMAIN-CONTAINING PROTEIN"/>
    <property type="match status" value="1"/>
</dbReference>
<keyword evidence="8" id="KW-1185">Reference proteome</keyword>
<dbReference type="InterPro" id="IPR026461">
    <property type="entry name" value="Trfase_2_rSAM/seldom_assoc"/>
</dbReference>
<evidence type="ECO:0000256" key="3">
    <source>
        <dbReference type="ARBA" id="ARBA00022676"/>
    </source>
</evidence>
<sequence>MTKAADISIILPILNESETLRRELPRLKQLSQQGCELIFVDGGSRDDSVVQLQAAGMYVVHSEPGRAIQMNLGASQAGTELLVFLHIDTRLPDKAPDLVRTALNATGQGGQWGRFDVYIEGRHPMLKLVGWMMNQRSRLTGIATGDQTLFMQRDLFKRVGGFPQQPLMEDIEMSRRLKQLSRPVCLKDRVYTSGRRWEQSGVWRTIGLMWWLRFAYWRGVSAERLVRLYR</sequence>
<reference evidence="7 8" key="1">
    <citation type="submission" date="2019-09" db="EMBL/GenBank/DDBJ databases">
        <title>Nitrincola iocasae sp. nov., a bacterium isolated from the sediment collected at a cold seep field in South China Sea.</title>
        <authorList>
            <person name="Zhang H."/>
            <person name="Wang H."/>
            <person name="Li C."/>
        </authorList>
    </citation>
    <scope>NUCLEOTIDE SEQUENCE [LARGE SCALE GENOMIC DNA]</scope>
    <source>
        <strain evidence="7 8">KXZD1103</strain>
    </source>
</reference>
<evidence type="ECO:0000313" key="7">
    <source>
        <dbReference type="EMBL" id="QEW05298.1"/>
    </source>
</evidence>
<dbReference type="Pfam" id="PF00535">
    <property type="entry name" value="Glycos_transf_2"/>
    <property type="match status" value="1"/>
</dbReference>
<dbReference type="InterPro" id="IPR029044">
    <property type="entry name" value="Nucleotide-diphossugar_trans"/>
</dbReference>
<feature type="domain" description="Glycosyltransferase 2-like" evidence="6">
    <location>
        <begin position="8"/>
        <end position="138"/>
    </location>
</feature>
<dbReference type="GO" id="GO:0005886">
    <property type="term" value="C:plasma membrane"/>
    <property type="evidence" value="ECO:0007669"/>
    <property type="project" value="UniProtKB-SubCell"/>
</dbReference>
<dbReference type="Gene3D" id="3.90.550.10">
    <property type="entry name" value="Spore Coat Polysaccharide Biosynthesis Protein SpsA, Chain A"/>
    <property type="match status" value="1"/>
</dbReference>
<dbReference type="NCBIfam" id="TIGR04283">
    <property type="entry name" value="glyco_like_mftF"/>
    <property type="match status" value="1"/>
</dbReference>
<dbReference type="EMBL" id="CP044222">
    <property type="protein sequence ID" value="QEW05298.1"/>
    <property type="molecule type" value="Genomic_DNA"/>
</dbReference>
<keyword evidence="5" id="KW-0472">Membrane</keyword>
<dbReference type="RefSeq" id="WP_151053345.1">
    <property type="nucleotide sequence ID" value="NZ_CP044222.1"/>
</dbReference>
<accession>A0A5J6LA97</accession>
<evidence type="ECO:0000259" key="6">
    <source>
        <dbReference type="Pfam" id="PF00535"/>
    </source>
</evidence>
<organism evidence="7 8">
    <name type="scientific">Nitrincola iocasae</name>
    <dbReference type="NCBI Taxonomy" id="2614693"/>
    <lineage>
        <taxon>Bacteria</taxon>
        <taxon>Pseudomonadati</taxon>
        <taxon>Pseudomonadota</taxon>
        <taxon>Gammaproteobacteria</taxon>
        <taxon>Oceanospirillales</taxon>
        <taxon>Oceanospirillaceae</taxon>
        <taxon>Nitrincola</taxon>
    </lineage>
</organism>
<evidence type="ECO:0000313" key="8">
    <source>
        <dbReference type="Proteomes" id="UP000325606"/>
    </source>
</evidence>
<evidence type="ECO:0000256" key="4">
    <source>
        <dbReference type="ARBA" id="ARBA00022679"/>
    </source>
</evidence>
<dbReference type="CDD" id="cd02522">
    <property type="entry name" value="GT_2_like_a"/>
    <property type="match status" value="1"/>
</dbReference>